<reference evidence="2 3" key="1">
    <citation type="submission" date="2021-06" db="EMBL/GenBank/DDBJ databases">
        <title>Caerostris extrusa draft genome.</title>
        <authorList>
            <person name="Kono N."/>
            <person name="Arakawa K."/>
        </authorList>
    </citation>
    <scope>NUCLEOTIDE SEQUENCE [LARGE SCALE GENOMIC DNA]</scope>
</reference>
<comment type="caution">
    <text evidence="2">The sequence shown here is derived from an EMBL/GenBank/DDBJ whole genome shotgun (WGS) entry which is preliminary data.</text>
</comment>
<keyword evidence="3" id="KW-1185">Reference proteome</keyword>
<evidence type="ECO:0000313" key="3">
    <source>
        <dbReference type="Proteomes" id="UP001054945"/>
    </source>
</evidence>
<organism evidence="2 3">
    <name type="scientific">Caerostris extrusa</name>
    <name type="common">Bark spider</name>
    <name type="synonym">Caerostris bankana</name>
    <dbReference type="NCBI Taxonomy" id="172846"/>
    <lineage>
        <taxon>Eukaryota</taxon>
        <taxon>Metazoa</taxon>
        <taxon>Ecdysozoa</taxon>
        <taxon>Arthropoda</taxon>
        <taxon>Chelicerata</taxon>
        <taxon>Arachnida</taxon>
        <taxon>Araneae</taxon>
        <taxon>Araneomorphae</taxon>
        <taxon>Entelegynae</taxon>
        <taxon>Araneoidea</taxon>
        <taxon>Araneidae</taxon>
        <taxon>Caerostris</taxon>
    </lineage>
</organism>
<protein>
    <recommendedName>
        <fullName evidence="4">Ig-like domain-containing protein</fullName>
    </recommendedName>
</protein>
<dbReference type="EMBL" id="BPLR01003379">
    <property type="protein sequence ID" value="GIX83877.1"/>
    <property type="molecule type" value="Genomic_DNA"/>
</dbReference>
<evidence type="ECO:0000256" key="1">
    <source>
        <dbReference type="SAM" id="MobiDB-lite"/>
    </source>
</evidence>
<evidence type="ECO:0008006" key="4">
    <source>
        <dbReference type="Google" id="ProtNLM"/>
    </source>
</evidence>
<sequence>MVIHIWYLPYFPYTFTIPYVIHFPPSPTRDRTLQPAPLCPNGAETQHHVHRDQGRSPITLKWLRDEASLKKDGDIRIHNLADYSSTPALRPHQAGAQGQLHVRRQQRGGIRAAQRSNGNSWYA</sequence>
<name>A0AAV4NKS6_CAEEX</name>
<accession>A0AAV4NKS6</accession>
<dbReference type="AlphaFoldDB" id="A0AAV4NKS6"/>
<gene>
    <name evidence="2" type="ORF">CEXT_205841</name>
</gene>
<dbReference type="Proteomes" id="UP001054945">
    <property type="component" value="Unassembled WGS sequence"/>
</dbReference>
<evidence type="ECO:0000313" key="2">
    <source>
        <dbReference type="EMBL" id="GIX83877.1"/>
    </source>
</evidence>
<feature type="region of interest" description="Disordered" evidence="1">
    <location>
        <begin position="33"/>
        <end position="53"/>
    </location>
</feature>
<proteinExistence type="predicted"/>
<feature type="region of interest" description="Disordered" evidence="1">
    <location>
        <begin position="86"/>
        <end position="123"/>
    </location>
</feature>